<gene>
    <name evidence="2" type="ORF">EV657_10532</name>
</gene>
<dbReference type="SUPFAM" id="SSF53254">
    <property type="entry name" value="Phosphoglycerate mutase-like"/>
    <property type="match status" value="1"/>
</dbReference>
<dbReference type="PANTHER" id="PTHR47623">
    <property type="entry name" value="OS09G0287300 PROTEIN"/>
    <property type="match status" value="1"/>
</dbReference>
<dbReference type="PANTHER" id="PTHR47623:SF1">
    <property type="entry name" value="OS09G0287300 PROTEIN"/>
    <property type="match status" value="1"/>
</dbReference>
<proteinExistence type="predicted"/>
<dbReference type="Gene3D" id="3.40.50.1240">
    <property type="entry name" value="Phosphoglycerate mutase-like"/>
    <property type="match status" value="1"/>
</dbReference>
<dbReference type="AlphaFoldDB" id="A0A4R8G3K6"/>
<evidence type="ECO:0000313" key="3">
    <source>
        <dbReference type="Proteomes" id="UP000295484"/>
    </source>
</evidence>
<sequence>MRPTRDKQSGLPMSLRLILVRHAKSSWDDPSEDDHDRPLNPRGREAAPKVGQWLAERGHVPAEVVSSTARRTLETWDRMAPVLGESTVMRRDPGLYHAPAERMLEALNNCAASPVLMLGHNPGIADFAARLLDGPPDAQRFASFPTCATLVADFDAADWTEIEFGTGRMIDFITPKQLMP</sequence>
<dbReference type="InterPro" id="IPR013078">
    <property type="entry name" value="His_Pase_superF_clade-1"/>
</dbReference>
<dbReference type="EMBL" id="SOEB01000005">
    <property type="protein sequence ID" value="TDX31185.1"/>
    <property type="molecule type" value="Genomic_DNA"/>
</dbReference>
<organism evidence="2 3">
    <name type="scientific">Rhodovulum visakhapatnamense</name>
    <dbReference type="NCBI Taxonomy" id="364297"/>
    <lineage>
        <taxon>Bacteria</taxon>
        <taxon>Pseudomonadati</taxon>
        <taxon>Pseudomonadota</taxon>
        <taxon>Alphaproteobacteria</taxon>
        <taxon>Rhodobacterales</taxon>
        <taxon>Paracoccaceae</taxon>
        <taxon>Rhodovulum</taxon>
    </lineage>
</organism>
<evidence type="ECO:0000313" key="2">
    <source>
        <dbReference type="EMBL" id="TDX31185.1"/>
    </source>
</evidence>
<comment type="caution">
    <text evidence="2">The sequence shown here is derived from an EMBL/GenBank/DDBJ whole genome shotgun (WGS) entry which is preliminary data.</text>
</comment>
<dbReference type="SMART" id="SM00855">
    <property type="entry name" value="PGAM"/>
    <property type="match status" value="1"/>
</dbReference>
<dbReference type="Proteomes" id="UP000295484">
    <property type="component" value="Unassembled WGS sequence"/>
</dbReference>
<dbReference type="CDD" id="cd07067">
    <property type="entry name" value="HP_PGM_like"/>
    <property type="match status" value="1"/>
</dbReference>
<name>A0A4R8G3K6_9RHOB</name>
<dbReference type="RefSeq" id="WP_341800918.1">
    <property type="nucleotide sequence ID" value="NZ_SOEB01000005.1"/>
</dbReference>
<protein>
    <submittedName>
        <fullName evidence="2">Phosphohistidine phosphatase</fullName>
    </submittedName>
</protein>
<dbReference type="Pfam" id="PF00300">
    <property type="entry name" value="His_Phos_1"/>
    <property type="match status" value="1"/>
</dbReference>
<evidence type="ECO:0000256" key="1">
    <source>
        <dbReference type="SAM" id="MobiDB-lite"/>
    </source>
</evidence>
<feature type="compositionally biased region" description="Basic and acidic residues" evidence="1">
    <location>
        <begin position="34"/>
        <end position="46"/>
    </location>
</feature>
<accession>A0A4R8G3K6</accession>
<feature type="region of interest" description="Disordered" evidence="1">
    <location>
        <begin position="25"/>
        <end position="46"/>
    </location>
</feature>
<dbReference type="InterPro" id="IPR029033">
    <property type="entry name" value="His_PPase_superfam"/>
</dbReference>
<reference evidence="2 3" key="1">
    <citation type="submission" date="2019-03" db="EMBL/GenBank/DDBJ databases">
        <title>Genomic Encyclopedia of Type Strains, Phase IV (KMG-IV): sequencing the most valuable type-strain genomes for metagenomic binning, comparative biology and taxonomic classification.</title>
        <authorList>
            <person name="Goeker M."/>
        </authorList>
    </citation>
    <scope>NUCLEOTIDE SEQUENCE [LARGE SCALE GENOMIC DNA]</scope>
    <source>
        <strain evidence="2 3">JA181</strain>
    </source>
</reference>